<comment type="caution">
    <text evidence="1">The sequence shown here is derived from an EMBL/GenBank/DDBJ whole genome shotgun (WGS) entry which is preliminary data.</text>
</comment>
<reference evidence="1" key="1">
    <citation type="submission" date="2020-10" db="EMBL/GenBank/DDBJ databases">
        <title>Chromosome-scale genome assembly of the Allis shad, Alosa alosa.</title>
        <authorList>
            <person name="Margot Z."/>
            <person name="Christophe K."/>
            <person name="Cabau C."/>
            <person name="Louis A."/>
            <person name="Berthelot C."/>
            <person name="Parey E."/>
            <person name="Roest Crollius H."/>
            <person name="Montfort J."/>
            <person name="Robinson-Rechavi M."/>
            <person name="Bucao C."/>
            <person name="Bouchez O."/>
            <person name="Gislard M."/>
            <person name="Lluch J."/>
            <person name="Milhes M."/>
            <person name="Lampietro C."/>
            <person name="Lopez Roques C."/>
            <person name="Donnadieu C."/>
            <person name="Braasch I."/>
            <person name="Desvignes T."/>
            <person name="Postlethwait J."/>
            <person name="Bobe J."/>
            <person name="Guiguen Y."/>
        </authorList>
    </citation>
    <scope>NUCLEOTIDE SEQUENCE</scope>
    <source>
        <strain evidence="1">M-15738</strain>
        <tissue evidence="1">Blood</tissue>
    </source>
</reference>
<dbReference type="Proteomes" id="UP000823561">
    <property type="component" value="Chromosome 7"/>
</dbReference>
<evidence type="ECO:0000313" key="2">
    <source>
        <dbReference type="Proteomes" id="UP000823561"/>
    </source>
</evidence>
<dbReference type="EMBL" id="JADWDJ010000007">
    <property type="protein sequence ID" value="KAG5278087.1"/>
    <property type="molecule type" value="Genomic_DNA"/>
</dbReference>
<name>A0AAV6GW01_9TELE</name>
<proteinExistence type="predicted"/>
<sequence length="166" mass="18967">MVYFHSSQLTSIYCSKMMMSCTPTSTARGLGRAELLLPPVVLLLQEEQRMMSSTPTSSPTAPHRLQDLMGTMSSMPVSGSKRQMVQKDYDDPYQHQHWCCQNYTWCNTQYSITVLLHTVQLTNGLYTQLRVLQCWRHIPFTLHGLTSFVAELNCGSIASRFSRHSR</sequence>
<protein>
    <submittedName>
        <fullName evidence="1">Uncharacterized protein</fullName>
    </submittedName>
</protein>
<keyword evidence="2" id="KW-1185">Reference proteome</keyword>
<evidence type="ECO:0000313" key="1">
    <source>
        <dbReference type="EMBL" id="KAG5278087.1"/>
    </source>
</evidence>
<dbReference type="AlphaFoldDB" id="A0AAV6GW01"/>
<organism evidence="1 2">
    <name type="scientific">Alosa alosa</name>
    <name type="common">allis shad</name>
    <dbReference type="NCBI Taxonomy" id="278164"/>
    <lineage>
        <taxon>Eukaryota</taxon>
        <taxon>Metazoa</taxon>
        <taxon>Chordata</taxon>
        <taxon>Craniata</taxon>
        <taxon>Vertebrata</taxon>
        <taxon>Euteleostomi</taxon>
        <taxon>Actinopterygii</taxon>
        <taxon>Neopterygii</taxon>
        <taxon>Teleostei</taxon>
        <taxon>Clupei</taxon>
        <taxon>Clupeiformes</taxon>
        <taxon>Clupeoidei</taxon>
        <taxon>Clupeidae</taxon>
        <taxon>Alosa</taxon>
    </lineage>
</organism>
<gene>
    <name evidence="1" type="ORF">AALO_G00095040</name>
</gene>
<accession>A0AAV6GW01</accession>